<organism evidence="2 3">
    <name type="scientific">Opisthorchis felineus</name>
    <dbReference type="NCBI Taxonomy" id="147828"/>
    <lineage>
        <taxon>Eukaryota</taxon>
        <taxon>Metazoa</taxon>
        <taxon>Spiralia</taxon>
        <taxon>Lophotrochozoa</taxon>
        <taxon>Platyhelminthes</taxon>
        <taxon>Trematoda</taxon>
        <taxon>Digenea</taxon>
        <taxon>Opisthorchiida</taxon>
        <taxon>Opisthorchiata</taxon>
        <taxon>Opisthorchiidae</taxon>
        <taxon>Opisthorchis</taxon>
    </lineage>
</organism>
<reference evidence="2 3" key="1">
    <citation type="journal article" date="2019" name="BMC Genomics">
        <title>New insights from Opisthorchis felineus genome: update on genomics of the epidemiologically important liver flukes.</title>
        <authorList>
            <person name="Ershov N.I."/>
            <person name="Mordvinov V.A."/>
            <person name="Prokhortchouk E.B."/>
            <person name="Pakharukova M.Y."/>
            <person name="Gunbin K.V."/>
            <person name="Ustyantsev K."/>
            <person name="Genaev M.A."/>
            <person name="Blinov A.G."/>
            <person name="Mazur A."/>
            <person name="Boulygina E."/>
            <person name="Tsygankova S."/>
            <person name="Khrameeva E."/>
            <person name="Chekanov N."/>
            <person name="Fan G."/>
            <person name="Xiao A."/>
            <person name="Zhang H."/>
            <person name="Xu X."/>
            <person name="Yang H."/>
            <person name="Solovyev V."/>
            <person name="Lee S.M."/>
            <person name="Liu X."/>
            <person name="Afonnikov D.A."/>
            <person name="Skryabin K.G."/>
        </authorList>
    </citation>
    <scope>NUCLEOTIDE SEQUENCE [LARGE SCALE GENOMIC DNA]</scope>
    <source>
        <strain evidence="2">AK-0245</strain>
        <tissue evidence="2">Whole organism</tissue>
    </source>
</reference>
<evidence type="ECO:0000313" key="3">
    <source>
        <dbReference type="Proteomes" id="UP000308267"/>
    </source>
</evidence>
<protein>
    <recommendedName>
        <fullName evidence="4">Ubiquitin-like domain-containing protein</fullName>
    </recommendedName>
</protein>
<keyword evidence="3" id="KW-1185">Reference proteome</keyword>
<evidence type="ECO:0000313" key="2">
    <source>
        <dbReference type="EMBL" id="TGZ74518.1"/>
    </source>
</evidence>
<name>A0A4S2MJ73_OPIFE</name>
<feature type="compositionally biased region" description="Polar residues" evidence="1">
    <location>
        <begin position="108"/>
        <end position="122"/>
    </location>
</feature>
<sequence>MPERKVRCRKRNHWDGDAVSKSEHSHLSVLSHSGFRELKAPIQLQIRNLRNVIVPPCFGYWPKHACHSGEESKSDKATSRMRNFEPHLSQERDLQTSSEEKNDESGKIVNSNSSGSHMCSTVSSTCRDKNHPDFDQKSSHWITLCFSLNLNPEKRMVMRVRKDIPLRWCSLVIANQMGILDDRIDEKVNLFYPKQDEKLDQITAVGALNLPENAVIYVKTLA</sequence>
<feature type="region of interest" description="Disordered" evidence="1">
    <location>
        <begin position="66"/>
        <end position="122"/>
    </location>
</feature>
<accession>A0A4S2MJ73</accession>
<evidence type="ECO:0008006" key="4">
    <source>
        <dbReference type="Google" id="ProtNLM"/>
    </source>
</evidence>
<dbReference type="AlphaFoldDB" id="A0A4S2MJ73"/>
<evidence type="ECO:0000256" key="1">
    <source>
        <dbReference type="SAM" id="MobiDB-lite"/>
    </source>
</evidence>
<dbReference type="EMBL" id="SJOL01001727">
    <property type="protein sequence ID" value="TGZ74518.1"/>
    <property type="molecule type" value="Genomic_DNA"/>
</dbReference>
<gene>
    <name evidence="2" type="ORF">CRM22_000890</name>
</gene>
<proteinExistence type="predicted"/>
<feature type="compositionally biased region" description="Basic and acidic residues" evidence="1">
    <location>
        <begin position="67"/>
        <end position="106"/>
    </location>
</feature>
<dbReference type="OrthoDB" id="6236677at2759"/>
<dbReference type="Proteomes" id="UP000308267">
    <property type="component" value="Unassembled WGS sequence"/>
</dbReference>
<comment type="caution">
    <text evidence="2">The sequence shown here is derived from an EMBL/GenBank/DDBJ whole genome shotgun (WGS) entry which is preliminary data.</text>
</comment>